<accession>A0A7C4Y3G0</accession>
<gene>
    <name evidence="1" type="ORF">ENV82_00435</name>
</gene>
<proteinExistence type="predicted"/>
<dbReference type="EMBL" id="DTHV01000014">
    <property type="protein sequence ID" value="HGW59901.1"/>
    <property type="molecule type" value="Genomic_DNA"/>
</dbReference>
<evidence type="ECO:0000313" key="1">
    <source>
        <dbReference type="EMBL" id="HGW59901.1"/>
    </source>
</evidence>
<name>A0A7C4Y3G0_9BACT</name>
<comment type="caution">
    <text evidence="1">The sequence shown here is derived from an EMBL/GenBank/DDBJ whole genome shotgun (WGS) entry which is preliminary data.</text>
</comment>
<organism evidence="1">
    <name type="scientific">Caldisericum exile</name>
    <dbReference type="NCBI Taxonomy" id="693075"/>
    <lineage>
        <taxon>Bacteria</taxon>
        <taxon>Pseudomonadati</taxon>
        <taxon>Caldisericota/Cryosericota group</taxon>
        <taxon>Caldisericota</taxon>
        <taxon>Caldisericia</taxon>
        <taxon>Caldisericales</taxon>
        <taxon>Caldisericaceae</taxon>
        <taxon>Caldisericum</taxon>
    </lineage>
</organism>
<dbReference type="AlphaFoldDB" id="A0A7C4Y3G0"/>
<reference evidence="1" key="1">
    <citation type="journal article" date="2020" name="mSystems">
        <title>Genome- and Community-Level Interaction Insights into Carbon Utilization and Element Cycling Functions of Hydrothermarchaeota in Hydrothermal Sediment.</title>
        <authorList>
            <person name="Zhou Z."/>
            <person name="Liu Y."/>
            <person name="Xu W."/>
            <person name="Pan J."/>
            <person name="Luo Z.H."/>
            <person name="Li M."/>
        </authorList>
    </citation>
    <scope>NUCLEOTIDE SEQUENCE [LARGE SCALE GENOMIC DNA]</scope>
    <source>
        <strain evidence="1">SpSt-794</strain>
    </source>
</reference>
<protein>
    <submittedName>
        <fullName evidence="1">Uncharacterized protein</fullName>
    </submittedName>
</protein>
<dbReference type="InterPro" id="IPR056209">
    <property type="entry name" value="SU10_adaptor"/>
</dbReference>
<sequence>MTGRDYINCAKNSFYPVETYVSDATLATFLNYARRKVIKHGKIGFKEISLSLVAQTPSYTLDEDLLELYSVLLQWDNTIRYILTPIPWGRFPLSTSTFFAPPWNYSFIPTKTIGFYPCPDRTYSAYLYGVPFPSKTYTGSTLDETDPDITTDNYLEPVAVLVASRLASNDQNYELSEFFENKLFFDIMRVSKI</sequence>
<dbReference type="Pfam" id="PF24175">
    <property type="entry name" value="SU10_adaptor"/>
    <property type="match status" value="1"/>
</dbReference>